<dbReference type="KEGG" id="pcam:HNE05_04230"/>
<dbReference type="InterPro" id="IPR024997">
    <property type="entry name" value="DUF3892"/>
</dbReference>
<organism evidence="2 3">
    <name type="scientific">Aquipseudomonas campi</name>
    <dbReference type="NCBI Taxonomy" id="2731681"/>
    <lineage>
        <taxon>Bacteria</taxon>
        <taxon>Pseudomonadati</taxon>
        <taxon>Pseudomonadota</taxon>
        <taxon>Gammaproteobacteria</taxon>
        <taxon>Pseudomonadales</taxon>
        <taxon>Pseudomonadaceae</taxon>
        <taxon>Aquipseudomonas</taxon>
    </lineage>
</organism>
<dbReference type="Pfam" id="PF13031">
    <property type="entry name" value="DUF3892"/>
    <property type="match status" value="1"/>
</dbReference>
<name>A0A6M8FF23_9GAMM</name>
<sequence length="453" mass="52001">MEPPYQRRGRLWSQTDKAYLIDSILNGFDIPKLYMADFTVGEGSSLNKSKLPYAIIDGKQRLEAIFDFFQNKVVLNQDFVYLPNPELKLGGLSYKDLYSNYYEVAEVFEVFPLTIMSVHASTEEPINELFVRLNRNKPLTGAEIRNAMSGPAPAIIRTIREHDFFANNVAFPFTRGADLNAAAKILQFEFEGKPVDTKKKVLDNFVSSIKLTERRDHLELAARRVNENLTVMSEIFLPKDKLLSSGGLLPVYYWFCRNQLEENYYLVREFLVQFENERKGVRSITADHADKAVATFVKFDNYNRSTNDLVSHQGRFEILQGLFYEWLETRRAHSLTDETSKSAAHKSRKPIPEDMHFEINCMKTGINHAGIKQITHYGNSTAKWSLTVSSLIARIDTGNEAYYITDRVTGKRSYLAVIRETNKNPYLKSYADNSWNENLDKLATCDDDLRVIG</sequence>
<dbReference type="EMBL" id="CP053697">
    <property type="protein sequence ID" value="QKE62599.1"/>
    <property type="molecule type" value="Genomic_DNA"/>
</dbReference>
<evidence type="ECO:0000313" key="2">
    <source>
        <dbReference type="EMBL" id="QKE62599.1"/>
    </source>
</evidence>
<dbReference type="PANTHER" id="PTHR39639">
    <property type="entry name" value="CHROMOSOME 16, WHOLE GENOME SHOTGUN SEQUENCE"/>
    <property type="match status" value="1"/>
</dbReference>
<keyword evidence="3" id="KW-1185">Reference proteome</keyword>
<protein>
    <submittedName>
        <fullName evidence="2">DUF262 domain-containing protein</fullName>
    </submittedName>
</protein>
<dbReference type="Proteomes" id="UP000501379">
    <property type="component" value="Chromosome"/>
</dbReference>
<proteinExistence type="predicted"/>
<dbReference type="PANTHER" id="PTHR39639:SF1">
    <property type="entry name" value="DUF262 DOMAIN-CONTAINING PROTEIN"/>
    <property type="match status" value="1"/>
</dbReference>
<reference evidence="2" key="1">
    <citation type="submission" date="2020-07" db="EMBL/GenBank/DDBJ databases">
        <title>Nitrate ammonifying Pseudomonas campi sp. nov. isolated from German agricultural grassland.</title>
        <authorList>
            <person name="Timsy T."/>
            <person name="Ulrich A."/>
            <person name="Spanner T."/>
            <person name="Foesel B."/>
            <person name="Kolb S."/>
            <person name="Horn M.A."/>
            <person name="Behrendt U."/>
        </authorList>
    </citation>
    <scope>NUCLEOTIDE SEQUENCE</scope>
    <source>
        <strain evidence="2">S1-A32-2</strain>
    </source>
</reference>
<evidence type="ECO:0000313" key="3">
    <source>
        <dbReference type="Proteomes" id="UP000501379"/>
    </source>
</evidence>
<gene>
    <name evidence="2" type="ORF">HNE05_04230</name>
</gene>
<dbReference type="AlphaFoldDB" id="A0A6M8FF23"/>
<evidence type="ECO:0000259" key="1">
    <source>
        <dbReference type="Pfam" id="PF03235"/>
    </source>
</evidence>
<feature type="domain" description="GmrSD restriction endonucleases N-terminal" evidence="1">
    <location>
        <begin position="3"/>
        <end position="147"/>
    </location>
</feature>
<accession>A0A6M8FF23</accession>
<dbReference type="Pfam" id="PF03235">
    <property type="entry name" value="GmrSD_N"/>
    <property type="match status" value="1"/>
</dbReference>
<dbReference type="InterPro" id="IPR004919">
    <property type="entry name" value="GmrSD_N"/>
</dbReference>